<evidence type="ECO:0000256" key="1">
    <source>
        <dbReference type="ARBA" id="ARBA00022801"/>
    </source>
</evidence>
<dbReference type="GO" id="GO:0000298">
    <property type="term" value="F:endopolyphosphatase activity"/>
    <property type="evidence" value="ECO:0007669"/>
    <property type="project" value="TreeGrafter"/>
</dbReference>
<dbReference type="SUPFAM" id="SSF56300">
    <property type="entry name" value="Metallo-dependent phosphatases"/>
    <property type="match status" value="1"/>
</dbReference>
<evidence type="ECO:0000313" key="5">
    <source>
        <dbReference type="Proteomes" id="UP000193560"/>
    </source>
</evidence>
<evidence type="ECO:0000259" key="3">
    <source>
        <dbReference type="Pfam" id="PF19272"/>
    </source>
</evidence>
<comment type="caution">
    <text evidence="4">The sequence shown here is derived from an EMBL/GenBank/DDBJ whole genome shotgun (WGS) entry which is preliminary data.</text>
</comment>
<gene>
    <name evidence="4" type="ORF">BCR42DRAFT_473256</name>
</gene>
<protein>
    <recommendedName>
        <fullName evidence="3">Sphingomyelin phosphodiesterase C-terminal domain-containing protein</fullName>
    </recommendedName>
</protein>
<keyword evidence="5" id="KW-1185">Reference proteome</keyword>
<dbReference type="GO" id="GO:0004309">
    <property type="term" value="F:exopolyphosphatase activity"/>
    <property type="evidence" value="ECO:0007669"/>
    <property type="project" value="TreeGrafter"/>
</dbReference>
<evidence type="ECO:0000313" key="4">
    <source>
        <dbReference type="EMBL" id="ORZ22406.1"/>
    </source>
</evidence>
<dbReference type="OrthoDB" id="348678at2759"/>
<keyword evidence="1" id="KW-0378">Hydrolase</keyword>
<organism evidence="4 5">
    <name type="scientific">Absidia repens</name>
    <dbReference type="NCBI Taxonomy" id="90262"/>
    <lineage>
        <taxon>Eukaryota</taxon>
        <taxon>Fungi</taxon>
        <taxon>Fungi incertae sedis</taxon>
        <taxon>Mucoromycota</taxon>
        <taxon>Mucoromycotina</taxon>
        <taxon>Mucoromycetes</taxon>
        <taxon>Mucorales</taxon>
        <taxon>Cunninghamellaceae</taxon>
        <taxon>Absidia</taxon>
    </lineage>
</organism>
<dbReference type="InterPro" id="IPR045473">
    <property type="entry name" value="ASM_C"/>
</dbReference>
<dbReference type="Pfam" id="PF19272">
    <property type="entry name" value="ASMase_C"/>
    <property type="match status" value="1"/>
</dbReference>
<evidence type="ECO:0000256" key="2">
    <source>
        <dbReference type="ARBA" id="ARBA00023180"/>
    </source>
</evidence>
<dbReference type="STRING" id="90262.A0A1X2IUD7"/>
<dbReference type="PANTHER" id="PTHR10340:SF55">
    <property type="entry name" value="ENDOPOLYPHOSPHATASE"/>
    <property type="match status" value="1"/>
</dbReference>
<dbReference type="GO" id="GO:0005615">
    <property type="term" value="C:extracellular space"/>
    <property type="evidence" value="ECO:0007669"/>
    <property type="project" value="TreeGrafter"/>
</dbReference>
<proteinExistence type="predicted"/>
<sequence>MINIKVTNQWPAIKNFISVFGINIETTDIHVDPNYLAGTNPKKHCHRKSRHDEKNTAGKFGTLSSACDSPLSLVDASFQFMKESLQDIDFIIYTGDTSRHDRDRDLRRTSVDILEDHKTVVHYFKKAYDVSSIKLIPTIGNNDAIEHNDVTNSSTIYKTLEALWEPFGLNLDDNFKTGGYFIQDNVIPGLRIININSMFFFKKNIAVSTCDQMDSPGSIQMVWIKEKLKLAKEDNMMVQYYQLLGEYGDIIAGHFTGHTNNDMLTAVVPTGETFGPVSATPDENSLRVLNVGNVSTMLFNAPSIIPVNNPAIRIYNYETDYGKGHPIGTILDWDQYYVDLDRANQVGKISYELEYRASELYGVNKFDSIGVSRAFKQLRVNRTARKKYSQYVTVSKS</sequence>
<dbReference type="Proteomes" id="UP000193560">
    <property type="component" value="Unassembled WGS sequence"/>
</dbReference>
<name>A0A1X2IUD7_9FUNG</name>
<dbReference type="GO" id="GO:0000324">
    <property type="term" value="C:fungal-type vacuole"/>
    <property type="evidence" value="ECO:0007669"/>
    <property type="project" value="TreeGrafter"/>
</dbReference>
<keyword evidence="2" id="KW-0325">Glycoprotein</keyword>
<accession>A0A1X2IUD7</accession>
<dbReference type="AlphaFoldDB" id="A0A1X2IUD7"/>
<dbReference type="GO" id="GO:0006798">
    <property type="term" value="P:polyphosphate catabolic process"/>
    <property type="evidence" value="ECO:0007669"/>
    <property type="project" value="TreeGrafter"/>
</dbReference>
<feature type="domain" description="Sphingomyelin phosphodiesterase C-terminal" evidence="3">
    <location>
        <begin position="307"/>
        <end position="395"/>
    </location>
</feature>
<dbReference type="EMBL" id="MCGE01000004">
    <property type="protein sequence ID" value="ORZ22406.1"/>
    <property type="molecule type" value="Genomic_DNA"/>
</dbReference>
<reference evidence="4 5" key="1">
    <citation type="submission" date="2016-07" db="EMBL/GenBank/DDBJ databases">
        <title>Pervasive Adenine N6-methylation of Active Genes in Fungi.</title>
        <authorList>
            <consortium name="DOE Joint Genome Institute"/>
            <person name="Mondo S.J."/>
            <person name="Dannebaum R.O."/>
            <person name="Kuo R.C."/>
            <person name="Labutti K."/>
            <person name="Haridas S."/>
            <person name="Kuo A."/>
            <person name="Salamov A."/>
            <person name="Ahrendt S.R."/>
            <person name="Lipzen A."/>
            <person name="Sullivan W."/>
            <person name="Andreopoulos W.B."/>
            <person name="Clum A."/>
            <person name="Lindquist E."/>
            <person name="Daum C."/>
            <person name="Ramamoorthy G.K."/>
            <person name="Gryganskyi A."/>
            <person name="Culley D."/>
            <person name="Magnuson J.K."/>
            <person name="James T.Y."/>
            <person name="O'Malley M.A."/>
            <person name="Stajich J.E."/>
            <person name="Spatafora J.W."/>
            <person name="Visel A."/>
            <person name="Grigoriev I.V."/>
        </authorList>
    </citation>
    <scope>NUCLEOTIDE SEQUENCE [LARGE SCALE GENOMIC DNA]</scope>
    <source>
        <strain evidence="4 5">NRRL 1336</strain>
    </source>
</reference>
<dbReference type="InterPro" id="IPR029052">
    <property type="entry name" value="Metallo-depent_PP-like"/>
</dbReference>
<dbReference type="PANTHER" id="PTHR10340">
    <property type="entry name" value="SPHINGOMYELIN PHOSPHODIESTERASE"/>
    <property type="match status" value="1"/>
</dbReference>
<dbReference type="GO" id="GO:0008081">
    <property type="term" value="F:phosphoric diester hydrolase activity"/>
    <property type="evidence" value="ECO:0007669"/>
    <property type="project" value="TreeGrafter"/>
</dbReference>